<sequence length="196" mass="22415">MVMPVLYHANDEEIYISMQSLTIRSLIHSRDAAPVHPLTMDSQRPRMQPLSEEEELIPIQSNLKTRARLEARRDQRPMILRCRCDMTEHWPINNADAQTSAGIWMLSAHQHAACCGLVMRQQDGNAVTWMHVEKERATAMSSYTALSTTALRRELGPELSVFAIPVGVKLEFYLLLKPYFYSYSLQVNTQSSIGMY</sequence>
<dbReference type="AlphaFoldDB" id="A0A139H5G8"/>
<protein>
    <submittedName>
        <fullName evidence="1">Uncharacterized protein</fullName>
    </submittedName>
</protein>
<proteinExistence type="predicted"/>
<evidence type="ECO:0000313" key="2">
    <source>
        <dbReference type="Proteomes" id="UP000070133"/>
    </source>
</evidence>
<organism evidence="1 2">
    <name type="scientific">Pseudocercospora eumusae</name>
    <dbReference type="NCBI Taxonomy" id="321146"/>
    <lineage>
        <taxon>Eukaryota</taxon>
        <taxon>Fungi</taxon>
        <taxon>Dikarya</taxon>
        <taxon>Ascomycota</taxon>
        <taxon>Pezizomycotina</taxon>
        <taxon>Dothideomycetes</taxon>
        <taxon>Dothideomycetidae</taxon>
        <taxon>Mycosphaerellales</taxon>
        <taxon>Mycosphaerellaceae</taxon>
        <taxon>Pseudocercospora</taxon>
    </lineage>
</organism>
<dbReference type="EMBL" id="LFZN01000135">
    <property type="protein sequence ID" value="KXS97725.1"/>
    <property type="molecule type" value="Genomic_DNA"/>
</dbReference>
<dbReference type="Proteomes" id="UP000070133">
    <property type="component" value="Unassembled WGS sequence"/>
</dbReference>
<name>A0A139H5G8_9PEZI</name>
<evidence type="ECO:0000313" key="1">
    <source>
        <dbReference type="EMBL" id="KXS97725.1"/>
    </source>
</evidence>
<accession>A0A139H5G8</accession>
<reference evidence="1 2" key="1">
    <citation type="submission" date="2015-07" db="EMBL/GenBank/DDBJ databases">
        <title>Comparative genomics of the Sigatoka disease complex on banana suggests a link between parallel evolutionary changes in Pseudocercospora fijiensis and Pseudocercospora eumusae and increased virulence on the banana host.</title>
        <authorList>
            <person name="Chang T.-C."/>
            <person name="Salvucci A."/>
            <person name="Crous P.W."/>
            <person name="Stergiopoulos I."/>
        </authorList>
    </citation>
    <scope>NUCLEOTIDE SEQUENCE [LARGE SCALE GENOMIC DNA]</scope>
    <source>
        <strain evidence="1 2">CBS 114824</strain>
    </source>
</reference>
<keyword evidence="2" id="KW-1185">Reference proteome</keyword>
<gene>
    <name evidence="1" type="ORF">AC578_8851</name>
</gene>
<comment type="caution">
    <text evidence="1">The sequence shown here is derived from an EMBL/GenBank/DDBJ whole genome shotgun (WGS) entry which is preliminary data.</text>
</comment>